<sequence length="163" mass="17544">MQLQGRRHDDGDISRWVGFSIGEQAFALPIHCVREVNPSARYEAVPGAPRFVLGVAALRGRLVTVIDLHGRLQIERPADRARDPAHCLIVVESAGEMLALRVDAIGELYSLPSSLIKKPPAVAIPGTDDAVCGFVSRAAGERHMLSLLALDPLIDAVMPACVH</sequence>
<dbReference type="GO" id="GO:0006935">
    <property type="term" value="P:chemotaxis"/>
    <property type="evidence" value="ECO:0007669"/>
    <property type="project" value="InterPro"/>
</dbReference>
<keyword evidence="3" id="KW-1185">Reference proteome</keyword>
<dbReference type="Pfam" id="PF01584">
    <property type="entry name" value="CheW"/>
    <property type="match status" value="1"/>
</dbReference>
<dbReference type="AlphaFoldDB" id="I8T3J4"/>
<dbReference type="STRING" id="1172194.WQQ_36600"/>
<evidence type="ECO:0000313" key="2">
    <source>
        <dbReference type="EMBL" id="EIT68465.1"/>
    </source>
</evidence>
<dbReference type="Gene3D" id="2.30.30.40">
    <property type="entry name" value="SH3 Domains"/>
    <property type="match status" value="1"/>
</dbReference>
<dbReference type="OrthoDB" id="9790406at2"/>
<dbReference type="PROSITE" id="PS50851">
    <property type="entry name" value="CHEW"/>
    <property type="match status" value="1"/>
</dbReference>
<dbReference type="GO" id="GO:0007165">
    <property type="term" value="P:signal transduction"/>
    <property type="evidence" value="ECO:0007669"/>
    <property type="project" value="InterPro"/>
</dbReference>
<dbReference type="Proteomes" id="UP000003704">
    <property type="component" value="Unassembled WGS sequence"/>
</dbReference>
<evidence type="ECO:0000259" key="1">
    <source>
        <dbReference type="PROSITE" id="PS50851"/>
    </source>
</evidence>
<dbReference type="InterPro" id="IPR039315">
    <property type="entry name" value="CheW"/>
</dbReference>
<protein>
    <recommendedName>
        <fullName evidence="1">CheW-like domain-containing protein</fullName>
    </recommendedName>
</protein>
<dbReference type="Gene3D" id="2.40.50.180">
    <property type="entry name" value="CheA-289, Domain 4"/>
    <property type="match status" value="1"/>
</dbReference>
<reference evidence="2 3" key="1">
    <citation type="journal article" date="2012" name="J. Bacteriol.">
        <title>Genome Sequence of n-Alkane-Degrading Hydrocarboniphaga effusa Strain AP103T (ATCC BAA-332T).</title>
        <authorList>
            <person name="Chang H.K."/>
            <person name="Zylstra G.J."/>
            <person name="Chae J.C."/>
        </authorList>
    </citation>
    <scope>NUCLEOTIDE SEQUENCE [LARGE SCALE GENOMIC DNA]</scope>
    <source>
        <strain evidence="2 3">AP103</strain>
    </source>
</reference>
<dbReference type="RefSeq" id="WP_007186597.1">
    <property type="nucleotide sequence ID" value="NZ_AKGD01000003.1"/>
</dbReference>
<dbReference type="EMBL" id="AKGD01000003">
    <property type="protein sequence ID" value="EIT68465.1"/>
    <property type="molecule type" value="Genomic_DNA"/>
</dbReference>
<evidence type="ECO:0000313" key="3">
    <source>
        <dbReference type="Proteomes" id="UP000003704"/>
    </source>
</evidence>
<organism evidence="2 3">
    <name type="scientific">Hydrocarboniphaga effusa AP103</name>
    <dbReference type="NCBI Taxonomy" id="1172194"/>
    <lineage>
        <taxon>Bacteria</taxon>
        <taxon>Pseudomonadati</taxon>
        <taxon>Pseudomonadota</taxon>
        <taxon>Gammaproteobacteria</taxon>
        <taxon>Nevskiales</taxon>
        <taxon>Nevskiaceae</taxon>
        <taxon>Hydrocarboniphaga</taxon>
    </lineage>
</organism>
<dbReference type="PANTHER" id="PTHR22617:SF43">
    <property type="entry name" value="PROTEIN PILI"/>
    <property type="match status" value="1"/>
</dbReference>
<name>I8T3J4_9GAMM</name>
<proteinExistence type="predicted"/>
<accession>I8T3J4</accession>
<dbReference type="InterPro" id="IPR036061">
    <property type="entry name" value="CheW-like_dom_sf"/>
</dbReference>
<feature type="domain" description="CheW-like" evidence="1">
    <location>
        <begin position="13"/>
        <end position="159"/>
    </location>
</feature>
<comment type="caution">
    <text evidence="2">The sequence shown here is derived from an EMBL/GenBank/DDBJ whole genome shotgun (WGS) entry which is preliminary data.</text>
</comment>
<dbReference type="PANTHER" id="PTHR22617">
    <property type="entry name" value="CHEMOTAXIS SENSOR HISTIDINE KINASE-RELATED"/>
    <property type="match status" value="1"/>
</dbReference>
<dbReference type="SMART" id="SM00260">
    <property type="entry name" value="CheW"/>
    <property type="match status" value="1"/>
</dbReference>
<dbReference type="SUPFAM" id="SSF50341">
    <property type="entry name" value="CheW-like"/>
    <property type="match status" value="1"/>
</dbReference>
<dbReference type="InterPro" id="IPR002545">
    <property type="entry name" value="CheW-lke_dom"/>
</dbReference>
<gene>
    <name evidence="2" type="ORF">WQQ_36600</name>
</gene>
<dbReference type="GO" id="GO:0005829">
    <property type="term" value="C:cytosol"/>
    <property type="evidence" value="ECO:0007669"/>
    <property type="project" value="TreeGrafter"/>
</dbReference>